<reference evidence="2 3" key="1">
    <citation type="submission" date="2018-10" db="EMBL/GenBank/DDBJ databases">
        <title>Genome Sequence of Cohnella sp.</title>
        <authorList>
            <person name="Srinivasan S."/>
            <person name="Kim M.K."/>
        </authorList>
    </citation>
    <scope>NUCLEOTIDE SEQUENCE [LARGE SCALE GENOMIC DNA]</scope>
    <source>
        <strain evidence="2 3">18JY8-7</strain>
    </source>
</reference>
<dbReference type="RefSeq" id="WP_123040538.1">
    <property type="nucleotide sequence ID" value="NZ_CP033433.1"/>
</dbReference>
<dbReference type="PROSITE" id="PS51186">
    <property type="entry name" value="GNAT"/>
    <property type="match status" value="1"/>
</dbReference>
<evidence type="ECO:0000313" key="3">
    <source>
        <dbReference type="Proteomes" id="UP000269097"/>
    </source>
</evidence>
<dbReference type="Gene3D" id="3.40.630.30">
    <property type="match status" value="1"/>
</dbReference>
<name>A0A3G3JW69_9BACL</name>
<feature type="domain" description="N-acetyltransferase" evidence="1">
    <location>
        <begin position="31"/>
        <end position="176"/>
    </location>
</feature>
<keyword evidence="3" id="KW-1185">Reference proteome</keyword>
<dbReference type="GO" id="GO:0016747">
    <property type="term" value="F:acyltransferase activity, transferring groups other than amino-acyl groups"/>
    <property type="evidence" value="ECO:0007669"/>
    <property type="project" value="InterPro"/>
</dbReference>
<dbReference type="Pfam" id="PF00583">
    <property type="entry name" value="Acetyltransf_1"/>
    <property type="match status" value="1"/>
</dbReference>
<dbReference type="Proteomes" id="UP000269097">
    <property type="component" value="Chromosome"/>
</dbReference>
<dbReference type="CDD" id="cd04301">
    <property type="entry name" value="NAT_SF"/>
    <property type="match status" value="1"/>
</dbReference>
<protein>
    <submittedName>
        <fullName evidence="2">GNAT family N-acetyltransferase</fullName>
    </submittedName>
</protein>
<dbReference type="InterPro" id="IPR016181">
    <property type="entry name" value="Acyl_CoA_acyltransferase"/>
</dbReference>
<evidence type="ECO:0000313" key="2">
    <source>
        <dbReference type="EMBL" id="AYQ72478.1"/>
    </source>
</evidence>
<accession>A0A3G3JW69</accession>
<gene>
    <name evidence="2" type="ORF">EAV92_07810</name>
</gene>
<dbReference type="EMBL" id="CP033433">
    <property type="protein sequence ID" value="AYQ72478.1"/>
    <property type="molecule type" value="Genomic_DNA"/>
</dbReference>
<keyword evidence="2" id="KW-0808">Transferase</keyword>
<proteinExistence type="predicted"/>
<dbReference type="SUPFAM" id="SSF55729">
    <property type="entry name" value="Acyl-CoA N-acyltransferases (Nat)"/>
    <property type="match status" value="1"/>
</dbReference>
<dbReference type="InterPro" id="IPR000182">
    <property type="entry name" value="GNAT_dom"/>
</dbReference>
<dbReference type="AlphaFoldDB" id="A0A3G3JW69"/>
<dbReference type="KEGG" id="coh:EAV92_07810"/>
<evidence type="ECO:0000259" key="1">
    <source>
        <dbReference type="PROSITE" id="PS51186"/>
    </source>
</evidence>
<sequence length="176" mass="20207">MPLWRILLYLRNEPNNSYHDRNVRAMEKDSIVYRKLVTNDETAFAGLVRLFNREFESVDPEYVNAQNIELLLGRPEFVCIAAFDGDEIVGGITAYELRMYDRPGSAMYLYDLAVAEKTRRRGIGSGLVRELQAYCRRTGIRELFVQADSSDEHALAFYDSLSGRPSMAVQYSFDLV</sequence>
<organism evidence="2 3">
    <name type="scientific">Cohnella candidum</name>
    <dbReference type="NCBI Taxonomy" id="2674991"/>
    <lineage>
        <taxon>Bacteria</taxon>
        <taxon>Bacillati</taxon>
        <taxon>Bacillota</taxon>
        <taxon>Bacilli</taxon>
        <taxon>Bacillales</taxon>
        <taxon>Paenibacillaceae</taxon>
        <taxon>Cohnella</taxon>
    </lineage>
</organism>